<sequence length="228" mass="25244">MRVLTLCCLALVCVALGMSVPSRHPGVYYWGVPDSTLKLEVFGDYTCDATADFWLNVVEPLIDPSNPYGPLAISQLAVVYYPFSLPYHAASFSASKVMTTLDSLRVNSSLLNDKEQHAAHKYLFENQAVLYNDATHNVTRDDIEQTVMDIVCATPEISETVCTALHNGFADTESDTRSVWKYSCEHGVSGTPTTHVNGVAFQAPFYWGVEEWTNFLLGLLDTPYSVDL</sequence>
<evidence type="ECO:0000313" key="2">
    <source>
        <dbReference type="EMBL" id="GIQ83287.1"/>
    </source>
</evidence>
<feature type="chain" id="PRO_5039944394" description="Thioredoxin-like fold domain-containing protein" evidence="1">
    <location>
        <begin position="20"/>
        <end position="228"/>
    </location>
</feature>
<name>A0A9K3CVM3_9EUKA</name>
<dbReference type="PANTHER" id="PTHR33875:SF2">
    <property type="entry name" value="ACR183CP"/>
    <property type="match status" value="1"/>
</dbReference>
<evidence type="ECO:0008006" key="4">
    <source>
        <dbReference type="Google" id="ProtNLM"/>
    </source>
</evidence>
<reference evidence="2 3" key="1">
    <citation type="journal article" date="2018" name="PLoS ONE">
        <title>The draft genome of Kipferlia bialata reveals reductive genome evolution in fornicate parasites.</title>
        <authorList>
            <person name="Tanifuji G."/>
            <person name="Takabayashi S."/>
            <person name="Kume K."/>
            <person name="Takagi M."/>
            <person name="Nakayama T."/>
            <person name="Kamikawa R."/>
            <person name="Inagaki Y."/>
            <person name="Hashimoto T."/>
        </authorList>
    </citation>
    <scope>NUCLEOTIDE SEQUENCE [LARGE SCALE GENOMIC DNA]</scope>
    <source>
        <strain evidence="2">NY0173</strain>
    </source>
</reference>
<dbReference type="Gene3D" id="3.40.30.10">
    <property type="entry name" value="Glutaredoxin"/>
    <property type="match status" value="1"/>
</dbReference>
<protein>
    <recommendedName>
        <fullName evidence="4">Thioredoxin-like fold domain-containing protein</fullName>
    </recommendedName>
</protein>
<dbReference type="PANTHER" id="PTHR33875">
    <property type="entry name" value="OS09G0542200 PROTEIN"/>
    <property type="match status" value="1"/>
</dbReference>
<keyword evidence="1" id="KW-0732">Signal</keyword>
<gene>
    <name evidence="2" type="ORF">KIPB_004585</name>
</gene>
<proteinExistence type="predicted"/>
<comment type="caution">
    <text evidence="2">The sequence shown here is derived from an EMBL/GenBank/DDBJ whole genome shotgun (WGS) entry which is preliminary data.</text>
</comment>
<dbReference type="AlphaFoldDB" id="A0A9K3CVM3"/>
<evidence type="ECO:0000313" key="3">
    <source>
        <dbReference type="Proteomes" id="UP000265618"/>
    </source>
</evidence>
<dbReference type="OrthoDB" id="37297at2759"/>
<accession>A0A9K3CVM3</accession>
<evidence type="ECO:0000256" key="1">
    <source>
        <dbReference type="SAM" id="SignalP"/>
    </source>
</evidence>
<keyword evidence="3" id="KW-1185">Reference proteome</keyword>
<dbReference type="InterPro" id="IPR036249">
    <property type="entry name" value="Thioredoxin-like_sf"/>
</dbReference>
<dbReference type="Proteomes" id="UP000265618">
    <property type="component" value="Unassembled WGS sequence"/>
</dbReference>
<dbReference type="EMBL" id="BDIP01000990">
    <property type="protein sequence ID" value="GIQ83287.1"/>
    <property type="molecule type" value="Genomic_DNA"/>
</dbReference>
<dbReference type="SUPFAM" id="SSF52833">
    <property type="entry name" value="Thioredoxin-like"/>
    <property type="match status" value="1"/>
</dbReference>
<organism evidence="2 3">
    <name type="scientific">Kipferlia bialata</name>
    <dbReference type="NCBI Taxonomy" id="797122"/>
    <lineage>
        <taxon>Eukaryota</taxon>
        <taxon>Metamonada</taxon>
        <taxon>Carpediemonas-like organisms</taxon>
        <taxon>Kipferlia</taxon>
    </lineage>
</organism>
<feature type="signal peptide" evidence="1">
    <location>
        <begin position="1"/>
        <end position="19"/>
    </location>
</feature>